<dbReference type="GO" id="GO:0016787">
    <property type="term" value="F:hydrolase activity"/>
    <property type="evidence" value="ECO:0007669"/>
    <property type="project" value="UniProtKB-KW"/>
</dbReference>
<dbReference type="InterPro" id="IPR029058">
    <property type="entry name" value="AB_hydrolase_fold"/>
</dbReference>
<comment type="caution">
    <text evidence="3">The sequence shown here is derived from an EMBL/GenBank/DDBJ whole genome shotgun (WGS) entry which is preliminary data.</text>
</comment>
<protein>
    <submittedName>
        <fullName evidence="3">Triacylglycerol esterase/lipase EstA (Alpha/beta hydrolase family)</fullName>
    </submittedName>
</protein>
<feature type="compositionally biased region" description="Basic and acidic residues" evidence="1">
    <location>
        <begin position="59"/>
        <end position="78"/>
    </location>
</feature>
<dbReference type="Pfam" id="PF00561">
    <property type="entry name" value="Abhydrolase_1"/>
    <property type="match status" value="1"/>
</dbReference>
<evidence type="ECO:0000256" key="1">
    <source>
        <dbReference type="SAM" id="MobiDB-lite"/>
    </source>
</evidence>
<dbReference type="AlphaFoldDB" id="A0A318HE40"/>
<dbReference type="EMBL" id="QJJU01000012">
    <property type="protein sequence ID" value="PXX06884.1"/>
    <property type="molecule type" value="Genomic_DNA"/>
</dbReference>
<keyword evidence="4" id="KW-1185">Reference proteome</keyword>
<feature type="compositionally biased region" description="Low complexity" evidence="1">
    <location>
        <begin position="42"/>
        <end position="58"/>
    </location>
</feature>
<dbReference type="SUPFAM" id="SSF53474">
    <property type="entry name" value="alpha/beta-Hydrolases"/>
    <property type="match status" value="1"/>
</dbReference>
<dbReference type="InterPro" id="IPR000073">
    <property type="entry name" value="AB_hydrolase_1"/>
</dbReference>
<feature type="domain" description="AB hydrolase-1" evidence="2">
    <location>
        <begin position="319"/>
        <end position="444"/>
    </location>
</feature>
<name>A0A318HE40_9MYCO</name>
<reference evidence="3 4" key="2">
    <citation type="submission" date="2018-06" db="EMBL/GenBank/DDBJ databases">
        <title>Sequencing of bacterial isolates from soil warming experiment in Harvard Forest, Massachusetts, USA.</title>
        <authorList>
            <person name="Deangelis K.PhD."/>
        </authorList>
    </citation>
    <scope>NUCLEOTIDE SEQUENCE [LARGE SCALE GENOMIC DNA]</scope>
    <source>
        <strain evidence="3 4">GAS496</strain>
    </source>
</reference>
<dbReference type="Proteomes" id="UP000247781">
    <property type="component" value="Unassembled WGS sequence"/>
</dbReference>
<evidence type="ECO:0000313" key="3">
    <source>
        <dbReference type="EMBL" id="PXX06884.1"/>
    </source>
</evidence>
<feature type="compositionally biased region" description="Low complexity" evidence="1">
    <location>
        <begin position="82"/>
        <end position="104"/>
    </location>
</feature>
<dbReference type="OrthoDB" id="8871309at2"/>
<keyword evidence="3" id="KW-0378">Hydrolase</keyword>
<evidence type="ECO:0000259" key="2">
    <source>
        <dbReference type="Pfam" id="PF00561"/>
    </source>
</evidence>
<sequence length="563" mass="57564">MSLLNTGRSSFHWWLRLIVAAFLLSAWVAVGLGSGIANADDPSPSGTNSSSENSADAPKAVKADPPKHSNTDTPDPPKHPKTGTSESTITADDTTTDTKPATVDQPSEPASEANADPNDPPKPSARSSSHRPGLTTASVSPAKPAKTVSPEPQPPAAPATSYRSALAPAPQPSTQVSAQQSAVTKLAAVANIAPSVPSVSSNQSPAIPIHLPNQQQIVGLVTDVGTVAASVVFTVADTVAKAFGPHSFLGVPYALATAVANSAAAVSRTLIGAPPGSLSTGPFTVNYGIINGLTFLSPQTPPPGANDPSITVTAEHPLPIILINGTIATQGENWGVGAPVLANAGYKVYSFNYGNVTSDPNFPIQATDDIRQSGLQLAAEVDKVLAETGAPKVILIGHSQGGGILPVYYINNLGGADKVSQLIGIAPSNHGTDADGLIGLQNLPILGPLVMALANSLGQAFEQQSLGDPFQQEVYGNGDTRPGVLYTTIASMSDEVVTPYTQQALDGPNVTNIVVQDLYPGLPVGHLGVVLSPQVWSIVLDALASNPQANPLADPLQSEVLAA</sequence>
<accession>A0A318HE40</accession>
<organism evidence="3 4">
    <name type="scientific">Mycolicibacterium moriokaense</name>
    <dbReference type="NCBI Taxonomy" id="39691"/>
    <lineage>
        <taxon>Bacteria</taxon>
        <taxon>Bacillati</taxon>
        <taxon>Actinomycetota</taxon>
        <taxon>Actinomycetes</taxon>
        <taxon>Mycobacteriales</taxon>
        <taxon>Mycobacteriaceae</taxon>
        <taxon>Mycolicibacterium</taxon>
    </lineage>
</organism>
<feature type="region of interest" description="Disordered" evidence="1">
    <location>
        <begin position="37"/>
        <end position="178"/>
    </location>
</feature>
<dbReference type="Gene3D" id="3.40.50.1820">
    <property type="entry name" value="alpha/beta hydrolase"/>
    <property type="match status" value="1"/>
</dbReference>
<reference evidence="4" key="1">
    <citation type="submission" date="2018-05" db="EMBL/GenBank/DDBJ databases">
        <authorList>
            <person name="Deangelis K."/>
            <person name="Huntemann M."/>
            <person name="Clum A."/>
            <person name="Pillay M."/>
            <person name="Palaniappan K."/>
            <person name="Varghese N."/>
            <person name="Mikhailova N."/>
            <person name="Stamatis D."/>
            <person name="Reddy T."/>
            <person name="Daum C."/>
            <person name="Shapiro N."/>
            <person name="Ivanova N."/>
            <person name="Kyrpides N."/>
            <person name="Woyke T."/>
        </authorList>
    </citation>
    <scope>NUCLEOTIDE SEQUENCE [LARGE SCALE GENOMIC DNA]</scope>
    <source>
        <strain evidence="4">GAS496</strain>
    </source>
</reference>
<proteinExistence type="predicted"/>
<gene>
    <name evidence="3" type="ORF">C8E89_11294</name>
</gene>
<evidence type="ECO:0000313" key="4">
    <source>
        <dbReference type="Proteomes" id="UP000247781"/>
    </source>
</evidence>